<dbReference type="GO" id="GO:0045454">
    <property type="term" value="P:cell redox homeostasis"/>
    <property type="evidence" value="ECO:0007669"/>
    <property type="project" value="TreeGrafter"/>
</dbReference>
<dbReference type="AlphaFoldDB" id="A0A1C5GQG8"/>
<accession>A0A1C5GQG8</accession>
<feature type="binding site" evidence="11">
    <location>
        <position position="53"/>
    </location>
    <ligand>
        <name>[4Fe-4S] cluster</name>
        <dbReference type="ChEBI" id="CHEBI:49883"/>
    </ligand>
</feature>
<evidence type="ECO:0000256" key="7">
    <source>
        <dbReference type="ARBA" id="ARBA00023015"/>
    </source>
</evidence>
<dbReference type="GO" id="GO:0045892">
    <property type="term" value="P:negative regulation of DNA-templated transcription"/>
    <property type="evidence" value="ECO:0007669"/>
    <property type="project" value="TreeGrafter"/>
</dbReference>
<dbReference type="PANTHER" id="PTHR38839">
    <property type="entry name" value="TRANSCRIPTIONAL REGULATOR WHID-RELATED"/>
    <property type="match status" value="1"/>
</dbReference>
<evidence type="ECO:0000256" key="1">
    <source>
        <dbReference type="ARBA" id="ARBA00004496"/>
    </source>
</evidence>
<dbReference type="Pfam" id="PF02467">
    <property type="entry name" value="Whib"/>
    <property type="match status" value="1"/>
</dbReference>
<dbReference type="PANTHER" id="PTHR38839:SF7">
    <property type="entry name" value="TRANSCRIPTIONAL REGULATOR WHIB4"/>
    <property type="match status" value="1"/>
</dbReference>
<reference evidence="14 15" key="1">
    <citation type="submission" date="2016-06" db="EMBL/GenBank/DDBJ databases">
        <authorList>
            <person name="Kjaerup R.B."/>
            <person name="Dalgaard T.S."/>
            <person name="Juul-Madsen H.R."/>
        </authorList>
    </citation>
    <scope>NUCLEOTIDE SEQUENCE [LARGE SCALE GENOMIC DNA]</scope>
    <source>
        <strain evidence="14 15">DSM 45097</strain>
    </source>
</reference>
<keyword evidence="6 11" id="KW-0411">Iron-sulfur</keyword>
<dbReference type="Proteomes" id="UP000198210">
    <property type="component" value="Chromosome I"/>
</dbReference>
<dbReference type="GO" id="GO:0046872">
    <property type="term" value="F:metal ion binding"/>
    <property type="evidence" value="ECO:0007669"/>
    <property type="project" value="UniProtKB-KW"/>
</dbReference>
<comment type="PTM">
    <text evidence="11">The Fe-S cluster can be nitrosylated by nitric oxide (NO).</text>
</comment>
<sequence>MARQSQTSSVPPWGGRPDDRGEIDGWSHEVGRYCKGGRVQMGMITDWPSLAACQNGDPDALFVQGAEQNVAKRICRSCPVRYECLADALDNRIEFGVWGGMTERERRALLRRHPQVTSWRKMFEAAMRKNGKEKSGGKDKVLVPTG</sequence>
<organism evidence="14 15">
    <name type="scientific">Micromonospora siamensis</name>
    <dbReference type="NCBI Taxonomy" id="299152"/>
    <lineage>
        <taxon>Bacteria</taxon>
        <taxon>Bacillati</taxon>
        <taxon>Actinomycetota</taxon>
        <taxon>Actinomycetes</taxon>
        <taxon>Micromonosporales</taxon>
        <taxon>Micromonosporaceae</taxon>
        <taxon>Micromonospora</taxon>
    </lineage>
</organism>
<evidence type="ECO:0000313" key="15">
    <source>
        <dbReference type="Proteomes" id="UP000198210"/>
    </source>
</evidence>
<keyword evidence="9 11" id="KW-1015">Disulfide bond</keyword>
<evidence type="ECO:0000256" key="5">
    <source>
        <dbReference type="ARBA" id="ARBA00023004"/>
    </source>
</evidence>
<evidence type="ECO:0000256" key="8">
    <source>
        <dbReference type="ARBA" id="ARBA00023125"/>
    </source>
</evidence>
<comment type="cofactor">
    <cofactor evidence="11">
        <name>[4Fe-4S] cluster</name>
        <dbReference type="ChEBI" id="CHEBI:49883"/>
    </cofactor>
    <text evidence="11">Binds 1 [4Fe-4S] cluster per subunit. Following nitrosylation of the [4Fe-4S] cluster binds 1 [4Fe-8(NO)] cluster per subunit.</text>
</comment>
<dbReference type="GO" id="GO:0051539">
    <property type="term" value="F:4 iron, 4 sulfur cluster binding"/>
    <property type="evidence" value="ECO:0007669"/>
    <property type="project" value="UniProtKB-UniRule"/>
</dbReference>
<dbReference type="GO" id="GO:0005737">
    <property type="term" value="C:cytoplasm"/>
    <property type="evidence" value="ECO:0007669"/>
    <property type="project" value="UniProtKB-SubCell"/>
</dbReference>
<keyword evidence="10 11" id="KW-0804">Transcription</keyword>
<keyword evidence="11" id="KW-0963">Cytoplasm</keyword>
<comment type="PTM">
    <text evidence="11">Upon Fe-S cluster removal intramolecular disulfide bonds are formed.</text>
</comment>
<protein>
    <recommendedName>
        <fullName evidence="11">Transcriptional regulator WhiB</fullName>
    </recommendedName>
</protein>
<evidence type="ECO:0000256" key="6">
    <source>
        <dbReference type="ARBA" id="ARBA00023014"/>
    </source>
</evidence>
<proteinExistence type="inferred from homology"/>
<evidence type="ECO:0000313" key="14">
    <source>
        <dbReference type="EMBL" id="SCG36019.1"/>
    </source>
</evidence>
<keyword evidence="3 11" id="KW-0004">4Fe-4S</keyword>
<evidence type="ECO:0000256" key="9">
    <source>
        <dbReference type="ARBA" id="ARBA00023157"/>
    </source>
</evidence>
<feature type="domain" description="4Fe-4S Wbl-type" evidence="13">
    <location>
        <begin position="52"/>
        <end position="108"/>
    </location>
</feature>
<evidence type="ECO:0000256" key="2">
    <source>
        <dbReference type="ARBA" id="ARBA00006597"/>
    </source>
</evidence>
<comment type="function">
    <text evidence="11">Acts as a transcriptional regulator. Probably redox-responsive. The apo- but not holo-form probably binds DNA.</text>
</comment>
<dbReference type="InterPro" id="IPR003482">
    <property type="entry name" value="Whib"/>
</dbReference>
<gene>
    <name evidence="11" type="primary">whiB</name>
    <name evidence="14" type="ORF">GA0074704_0303</name>
</gene>
<evidence type="ECO:0000256" key="4">
    <source>
        <dbReference type="ARBA" id="ARBA00022723"/>
    </source>
</evidence>
<keyword evidence="7 11" id="KW-0805">Transcription regulation</keyword>
<keyword evidence="8 11" id="KW-0238">DNA-binding</keyword>
<dbReference type="PROSITE" id="PS51674">
    <property type="entry name" value="4FE4S_WBL"/>
    <property type="match status" value="1"/>
</dbReference>
<evidence type="ECO:0000259" key="13">
    <source>
        <dbReference type="PROSITE" id="PS51674"/>
    </source>
</evidence>
<feature type="compositionally biased region" description="Polar residues" evidence="12">
    <location>
        <begin position="1"/>
        <end position="10"/>
    </location>
</feature>
<comment type="similarity">
    <text evidence="2 11">Belongs to the WhiB family.</text>
</comment>
<feature type="binding site" evidence="11">
    <location>
        <position position="78"/>
    </location>
    <ligand>
        <name>[4Fe-4S] cluster</name>
        <dbReference type="ChEBI" id="CHEBI:49883"/>
    </ligand>
</feature>
<dbReference type="InterPro" id="IPR034768">
    <property type="entry name" value="4FE4S_WBL"/>
</dbReference>
<dbReference type="GO" id="GO:0035731">
    <property type="term" value="F:dinitrosyl-iron complex binding"/>
    <property type="evidence" value="ECO:0007669"/>
    <property type="project" value="UniProtKB-UniRule"/>
</dbReference>
<evidence type="ECO:0000256" key="10">
    <source>
        <dbReference type="ARBA" id="ARBA00023163"/>
    </source>
</evidence>
<feature type="binding site" evidence="11">
    <location>
        <position position="75"/>
    </location>
    <ligand>
        <name>[4Fe-4S] cluster</name>
        <dbReference type="ChEBI" id="CHEBI:49883"/>
    </ligand>
</feature>
<evidence type="ECO:0000256" key="11">
    <source>
        <dbReference type="HAMAP-Rule" id="MF_01479"/>
    </source>
</evidence>
<keyword evidence="15" id="KW-1185">Reference proteome</keyword>
<feature type="region of interest" description="Disordered" evidence="12">
    <location>
        <begin position="1"/>
        <end position="24"/>
    </location>
</feature>
<evidence type="ECO:0000256" key="3">
    <source>
        <dbReference type="ARBA" id="ARBA00022485"/>
    </source>
</evidence>
<feature type="binding site" evidence="11">
    <location>
        <position position="84"/>
    </location>
    <ligand>
        <name>[4Fe-4S] cluster</name>
        <dbReference type="ChEBI" id="CHEBI:49883"/>
    </ligand>
</feature>
<keyword evidence="5 11" id="KW-0408">Iron</keyword>
<dbReference type="GO" id="GO:0047134">
    <property type="term" value="F:protein-disulfide reductase [NAD(P)H] activity"/>
    <property type="evidence" value="ECO:0007669"/>
    <property type="project" value="TreeGrafter"/>
</dbReference>
<name>A0A1C5GQG8_9ACTN</name>
<evidence type="ECO:0000256" key="12">
    <source>
        <dbReference type="SAM" id="MobiDB-lite"/>
    </source>
</evidence>
<comment type="subcellular location">
    <subcellularLocation>
        <location evidence="1 11">Cytoplasm</location>
    </subcellularLocation>
</comment>
<dbReference type="HAMAP" id="MF_01479">
    <property type="entry name" value="WhiB"/>
    <property type="match status" value="1"/>
</dbReference>
<dbReference type="EMBL" id="LT607751">
    <property type="protein sequence ID" value="SCG36019.1"/>
    <property type="molecule type" value="Genomic_DNA"/>
</dbReference>
<keyword evidence="4 11" id="KW-0479">Metal-binding</keyword>
<dbReference type="GO" id="GO:0003677">
    <property type="term" value="F:DNA binding"/>
    <property type="evidence" value="ECO:0007669"/>
    <property type="project" value="UniProtKB-UniRule"/>
</dbReference>